<organism evidence="4 5">
    <name type="scientific">Toxocara canis</name>
    <name type="common">Canine roundworm</name>
    <dbReference type="NCBI Taxonomy" id="6265"/>
    <lineage>
        <taxon>Eukaryota</taxon>
        <taxon>Metazoa</taxon>
        <taxon>Ecdysozoa</taxon>
        <taxon>Nematoda</taxon>
        <taxon>Chromadorea</taxon>
        <taxon>Rhabditida</taxon>
        <taxon>Spirurina</taxon>
        <taxon>Ascaridomorpha</taxon>
        <taxon>Ascaridoidea</taxon>
        <taxon>Toxocaridae</taxon>
        <taxon>Toxocara</taxon>
    </lineage>
</organism>
<dbReference type="EMBL" id="JPKZ01002567">
    <property type="protein sequence ID" value="KHN76167.1"/>
    <property type="molecule type" value="Genomic_DNA"/>
</dbReference>
<gene>
    <name evidence="4" type="primary">ZK507.1</name>
    <name evidence="4" type="ORF">Tcan_05199</name>
</gene>
<dbReference type="OrthoDB" id="6511923at2759"/>
<keyword evidence="4" id="KW-0418">Kinase</keyword>
<evidence type="ECO:0000313" key="4">
    <source>
        <dbReference type="EMBL" id="KHN76167.1"/>
    </source>
</evidence>
<keyword evidence="1" id="KW-0547">Nucleotide-binding</keyword>
<dbReference type="GO" id="GO:0004672">
    <property type="term" value="F:protein kinase activity"/>
    <property type="evidence" value="ECO:0007669"/>
    <property type="project" value="InterPro"/>
</dbReference>
<feature type="compositionally biased region" description="Basic and acidic residues" evidence="2">
    <location>
        <begin position="512"/>
        <end position="528"/>
    </location>
</feature>
<dbReference type="Pfam" id="PF00069">
    <property type="entry name" value="Pkinase"/>
    <property type="match status" value="1"/>
</dbReference>
<evidence type="ECO:0000256" key="2">
    <source>
        <dbReference type="SAM" id="MobiDB-lite"/>
    </source>
</evidence>
<proteinExistence type="predicted"/>
<accession>A0A0B2V3Y5</accession>
<sequence length="550" mass="63672">MLAPLPAAEKTHTLKEEIETAKEKSLAMRHISHPKTALKPSQDDKEQKTAEKKKAQHKKLSKKDRPKLAEGTEIRCNDGNYVVQQLLGSGGFGDVYRAKKIGTTKYYAIKTELNEFNGKKIDRLKIEVAVMIAFTLVKDPERRKHFVQLYDKGQTDTFKLIVMQLLGPSIEDLRRHILCTDFTKATAMRISQQALQGIWDLHLVGFIHRDIKPQNFAIGTGDKDDIIYLLDLGIAHRFIDKHTNKIKPPRSKVRFMGTVRYASRNCHRCKEQSRKDDLETWIYMSVELYASVILPWRRVIDKMAVLAEKDKFFVEPSPEIYKKAPTGYKSISKYVDNLTYEEEPNYILIQSALEEIIKGECIDIRQPFDWAGKMIQKTERDNRRRAKEKEVIERKKIDTRLSKDVKLEKDEEVEHANLAGVEKVKNSPEKENNNESTEKMSALEEIIKGECIDIRQPFDWAGKMIQKTERDNRRRAKEKEVIERKKIDTRLSKDVKLEKDEEVEHANLAGVEKVKNSPEKENNNESTEKMSSANIAFNRDNDGLILSEYL</sequence>
<dbReference type="SMART" id="SM00220">
    <property type="entry name" value="S_TKc"/>
    <property type="match status" value="1"/>
</dbReference>
<feature type="compositionally biased region" description="Basic and acidic residues" evidence="2">
    <location>
        <begin position="41"/>
        <end position="53"/>
    </location>
</feature>
<dbReference type="AlphaFoldDB" id="A0A0B2V3Y5"/>
<dbReference type="InterPro" id="IPR050235">
    <property type="entry name" value="CK1_Ser-Thr_kinase"/>
</dbReference>
<evidence type="ECO:0000259" key="3">
    <source>
        <dbReference type="PROSITE" id="PS50011"/>
    </source>
</evidence>
<keyword evidence="1" id="KW-0067">ATP-binding</keyword>
<dbReference type="PANTHER" id="PTHR11909">
    <property type="entry name" value="CASEIN KINASE-RELATED"/>
    <property type="match status" value="1"/>
</dbReference>
<feature type="domain" description="Protein kinase" evidence="3">
    <location>
        <begin position="81"/>
        <end position="369"/>
    </location>
</feature>
<feature type="region of interest" description="Disordered" evidence="2">
    <location>
        <begin position="507"/>
        <end position="537"/>
    </location>
</feature>
<evidence type="ECO:0000256" key="1">
    <source>
        <dbReference type="PROSITE-ProRule" id="PRU10141"/>
    </source>
</evidence>
<dbReference type="PROSITE" id="PS00107">
    <property type="entry name" value="PROTEIN_KINASE_ATP"/>
    <property type="match status" value="1"/>
</dbReference>
<dbReference type="OMA" id="WAGKMIQ"/>
<dbReference type="InterPro" id="IPR017441">
    <property type="entry name" value="Protein_kinase_ATP_BS"/>
</dbReference>
<protein>
    <submittedName>
        <fullName evidence="4">Putative serine/threonine-protein kinase</fullName>
    </submittedName>
</protein>
<evidence type="ECO:0000313" key="5">
    <source>
        <dbReference type="Proteomes" id="UP000031036"/>
    </source>
</evidence>
<dbReference type="Proteomes" id="UP000031036">
    <property type="component" value="Unassembled WGS sequence"/>
</dbReference>
<dbReference type="GO" id="GO:0005524">
    <property type="term" value="F:ATP binding"/>
    <property type="evidence" value="ECO:0007669"/>
    <property type="project" value="UniProtKB-UniRule"/>
</dbReference>
<dbReference type="InterPro" id="IPR000719">
    <property type="entry name" value="Prot_kinase_dom"/>
</dbReference>
<keyword evidence="5" id="KW-1185">Reference proteome</keyword>
<feature type="binding site" evidence="1">
    <location>
        <position position="110"/>
    </location>
    <ligand>
        <name>ATP</name>
        <dbReference type="ChEBI" id="CHEBI:30616"/>
    </ligand>
</feature>
<feature type="compositionally biased region" description="Basic residues" evidence="2">
    <location>
        <begin position="54"/>
        <end position="65"/>
    </location>
</feature>
<comment type="caution">
    <text evidence="4">The sequence shown here is derived from an EMBL/GenBank/DDBJ whole genome shotgun (WGS) entry which is preliminary data.</text>
</comment>
<reference evidence="4 5" key="1">
    <citation type="submission" date="2014-11" db="EMBL/GenBank/DDBJ databases">
        <title>Genetic blueprint of the zoonotic pathogen Toxocara canis.</title>
        <authorList>
            <person name="Zhu X.-Q."/>
            <person name="Korhonen P.K."/>
            <person name="Cai H."/>
            <person name="Young N.D."/>
            <person name="Nejsum P."/>
            <person name="von Samson-Himmelstjerna G."/>
            <person name="Boag P.R."/>
            <person name="Tan P."/>
            <person name="Li Q."/>
            <person name="Min J."/>
            <person name="Yang Y."/>
            <person name="Wang X."/>
            <person name="Fang X."/>
            <person name="Hall R.S."/>
            <person name="Hofmann A."/>
            <person name="Sternberg P.W."/>
            <person name="Jex A.R."/>
            <person name="Gasser R.B."/>
        </authorList>
    </citation>
    <scope>NUCLEOTIDE SEQUENCE [LARGE SCALE GENOMIC DNA]</scope>
    <source>
        <strain evidence="4">PN_DK_2014</strain>
    </source>
</reference>
<dbReference type="STRING" id="6265.A0A0B2V3Y5"/>
<name>A0A0B2V3Y5_TOXCA</name>
<keyword evidence="4" id="KW-0808">Transferase</keyword>
<dbReference type="Gene3D" id="1.10.510.10">
    <property type="entry name" value="Transferase(Phosphotransferase) domain 1"/>
    <property type="match status" value="1"/>
</dbReference>
<dbReference type="InterPro" id="IPR011009">
    <property type="entry name" value="Kinase-like_dom_sf"/>
</dbReference>
<dbReference type="PROSITE" id="PS50011">
    <property type="entry name" value="PROTEIN_KINASE_DOM"/>
    <property type="match status" value="1"/>
</dbReference>
<feature type="region of interest" description="Disordered" evidence="2">
    <location>
        <begin position="22"/>
        <end position="71"/>
    </location>
</feature>
<dbReference type="SUPFAM" id="SSF56112">
    <property type="entry name" value="Protein kinase-like (PK-like)"/>
    <property type="match status" value="1"/>
</dbReference>